<evidence type="ECO:0000256" key="2">
    <source>
        <dbReference type="ARBA" id="ARBA00022527"/>
    </source>
</evidence>
<dbReference type="GO" id="GO:0005524">
    <property type="term" value="F:ATP binding"/>
    <property type="evidence" value="ECO:0007669"/>
    <property type="project" value="UniProtKB-KW"/>
</dbReference>
<gene>
    <name evidence="10" type="ORF">SRAS04492_LOCUS1798</name>
</gene>
<evidence type="ECO:0000256" key="8">
    <source>
        <dbReference type="ARBA" id="ARBA00048679"/>
    </source>
</evidence>
<dbReference type="Gene3D" id="1.10.510.10">
    <property type="entry name" value="Transferase(Phosphotransferase) domain 1"/>
    <property type="match status" value="3"/>
</dbReference>
<evidence type="ECO:0000259" key="9">
    <source>
        <dbReference type="PROSITE" id="PS50011"/>
    </source>
</evidence>
<dbReference type="Gene3D" id="3.30.200.20">
    <property type="entry name" value="Phosphorylase Kinase, domain 1"/>
    <property type="match status" value="1"/>
</dbReference>
<dbReference type="InterPro" id="IPR000719">
    <property type="entry name" value="Prot_kinase_dom"/>
</dbReference>
<dbReference type="InterPro" id="IPR011009">
    <property type="entry name" value="Kinase-like_dom_sf"/>
</dbReference>
<keyword evidence="2" id="KW-0723">Serine/threonine-protein kinase</keyword>
<dbReference type="PANTHER" id="PTHR24055">
    <property type="entry name" value="MITOGEN-ACTIVATED PROTEIN KINASE"/>
    <property type="match status" value="1"/>
</dbReference>
<dbReference type="EMBL" id="HBIA01003489">
    <property type="protein sequence ID" value="CAE0230012.1"/>
    <property type="molecule type" value="Transcribed_RNA"/>
</dbReference>
<evidence type="ECO:0000256" key="4">
    <source>
        <dbReference type="ARBA" id="ARBA00022741"/>
    </source>
</evidence>
<sequence length="411" mass="47319">MRGLHQTAKNGICCFVPELLDIIVPVDEDETNLKNIFIVMEHEQSDLRQLLKLGLSSKLTEEHVKLILYNLLCAFKYLHSANVLHRDIKPSNILINKDCQIKVCDFGLSRTLPESCIGSGSGNSRRIRESISKNKLHKNFSAEEIKQVIAMKLEDRKKEMNAKQRSLSSHVGSRWYRPPEITLIMKQYDSASDLWSLGCCLYELMRITCGQDAQAMKDMTPAQKKLAQILFPGECCYPLSPKISKKDGKPDEQILQEKDQLRITIDKLGALDDTDLAFVTHDEAKNYVQVLMQKSAATKKARHFLEDVTSSCPELREILTNLAQLNPYFRWTPSELLKLSYFNDLRIPELEKSAPQKLKLDIDRDEAFDYENGVSKLYAKKDYIAIIMKEYNFINKNRRLYLKSYAQQKKS</sequence>
<dbReference type="EC" id="2.7.11.1" evidence="1"/>
<comment type="catalytic activity">
    <reaction evidence="8">
        <text>L-seryl-[protein] + ATP = O-phospho-L-seryl-[protein] + ADP + H(+)</text>
        <dbReference type="Rhea" id="RHEA:17989"/>
        <dbReference type="Rhea" id="RHEA-COMP:9863"/>
        <dbReference type="Rhea" id="RHEA-COMP:11604"/>
        <dbReference type="ChEBI" id="CHEBI:15378"/>
        <dbReference type="ChEBI" id="CHEBI:29999"/>
        <dbReference type="ChEBI" id="CHEBI:30616"/>
        <dbReference type="ChEBI" id="CHEBI:83421"/>
        <dbReference type="ChEBI" id="CHEBI:456216"/>
        <dbReference type="EC" id="2.7.11.1"/>
    </reaction>
</comment>
<keyword evidence="6" id="KW-0067">ATP-binding</keyword>
<evidence type="ECO:0000256" key="1">
    <source>
        <dbReference type="ARBA" id="ARBA00012513"/>
    </source>
</evidence>
<proteinExistence type="predicted"/>
<dbReference type="SUPFAM" id="SSF56112">
    <property type="entry name" value="Protein kinase-like (PK-like)"/>
    <property type="match status" value="1"/>
</dbReference>
<dbReference type="FunFam" id="1.10.510.10:FF:000405">
    <property type="entry name" value="Mitogen-activated protein kinase"/>
    <property type="match status" value="1"/>
</dbReference>
<keyword evidence="5" id="KW-0418">Kinase</keyword>
<dbReference type="InterPro" id="IPR008271">
    <property type="entry name" value="Ser/Thr_kinase_AS"/>
</dbReference>
<accession>A0A7S3CJR1</accession>
<reference evidence="10" key="1">
    <citation type="submission" date="2021-01" db="EMBL/GenBank/DDBJ databases">
        <authorList>
            <person name="Corre E."/>
            <person name="Pelletier E."/>
            <person name="Niang G."/>
            <person name="Scheremetjew M."/>
            <person name="Finn R."/>
            <person name="Kale V."/>
            <person name="Holt S."/>
            <person name="Cochrane G."/>
            <person name="Meng A."/>
            <person name="Brown T."/>
            <person name="Cohen L."/>
        </authorList>
    </citation>
    <scope>NUCLEOTIDE SEQUENCE</scope>
    <source>
        <strain evidence="10">Ras09</strain>
    </source>
</reference>
<name>A0A7S3CJR1_9SPIT</name>
<dbReference type="PROSITE" id="PS50011">
    <property type="entry name" value="PROTEIN_KINASE_DOM"/>
    <property type="match status" value="1"/>
</dbReference>
<keyword evidence="4" id="KW-0547">Nucleotide-binding</keyword>
<evidence type="ECO:0000256" key="7">
    <source>
        <dbReference type="ARBA" id="ARBA00047899"/>
    </source>
</evidence>
<dbReference type="AlphaFoldDB" id="A0A7S3CJR1"/>
<feature type="domain" description="Protein kinase" evidence="9">
    <location>
        <begin position="1"/>
        <end position="342"/>
    </location>
</feature>
<dbReference type="PROSITE" id="PS00108">
    <property type="entry name" value="PROTEIN_KINASE_ST"/>
    <property type="match status" value="1"/>
</dbReference>
<evidence type="ECO:0000313" key="10">
    <source>
        <dbReference type="EMBL" id="CAE0230012.1"/>
    </source>
</evidence>
<dbReference type="GO" id="GO:0004674">
    <property type="term" value="F:protein serine/threonine kinase activity"/>
    <property type="evidence" value="ECO:0007669"/>
    <property type="project" value="UniProtKB-KW"/>
</dbReference>
<evidence type="ECO:0000256" key="3">
    <source>
        <dbReference type="ARBA" id="ARBA00022679"/>
    </source>
</evidence>
<keyword evidence="3" id="KW-0808">Transferase</keyword>
<organism evidence="10">
    <name type="scientific">Strombidium rassoulzadegani</name>
    <dbReference type="NCBI Taxonomy" id="1082188"/>
    <lineage>
        <taxon>Eukaryota</taxon>
        <taxon>Sar</taxon>
        <taxon>Alveolata</taxon>
        <taxon>Ciliophora</taxon>
        <taxon>Intramacronucleata</taxon>
        <taxon>Spirotrichea</taxon>
        <taxon>Oligotrichia</taxon>
        <taxon>Strombidiidae</taxon>
        <taxon>Strombidium</taxon>
    </lineage>
</organism>
<dbReference type="SMART" id="SM00220">
    <property type="entry name" value="S_TKc"/>
    <property type="match status" value="1"/>
</dbReference>
<evidence type="ECO:0000256" key="5">
    <source>
        <dbReference type="ARBA" id="ARBA00022777"/>
    </source>
</evidence>
<dbReference type="Pfam" id="PF00069">
    <property type="entry name" value="Pkinase"/>
    <property type="match status" value="2"/>
</dbReference>
<dbReference type="InterPro" id="IPR050117">
    <property type="entry name" value="MAPK"/>
</dbReference>
<evidence type="ECO:0000256" key="6">
    <source>
        <dbReference type="ARBA" id="ARBA00022840"/>
    </source>
</evidence>
<protein>
    <recommendedName>
        <fullName evidence="1">non-specific serine/threonine protein kinase</fullName>
        <ecNumber evidence="1">2.7.11.1</ecNumber>
    </recommendedName>
</protein>
<comment type="catalytic activity">
    <reaction evidence="7">
        <text>L-threonyl-[protein] + ATP = O-phospho-L-threonyl-[protein] + ADP + H(+)</text>
        <dbReference type="Rhea" id="RHEA:46608"/>
        <dbReference type="Rhea" id="RHEA-COMP:11060"/>
        <dbReference type="Rhea" id="RHEA-COMP:11605"/>
        <dbReference type="ChEBI" id="CHEBI:15378"/>
        <dbReference type="ChEBI" id="CHEBI:30013"/>
        <dbReference type="ChEBI" id="CHEBI:30616"/>
        <dbReference type="ChEBI" id="CHEBI:61977"/>
        <dbReference type="ChEBI" id="CHEBI:456216"/>
        <dbReference type="EC" id="2.7.11.1"/>
    </reaction>
</comment>